<keyword evidence="3" id="KW-1185">Reference proteome</keyword>
<proteinExistence type="predicted"/>
<dbReference type="EMBL" id="PCPH01000008">
    <property type="protein sequence ID" value="PRB87653.1"/>
    <property type="molecule type" value="Genomic_DNA"/>
</dbReference>
<gene>
    <name evidence="2" type="ORF">CQ033_21660</name>
</gene>
<feature type="non-terminal residue" evidence="2">
    <location>
        <position position="1"/>
    </location>
</feature>
<dbReference type="RefSeq" id="WP_133165657.1">
    <property type="nucleotide sequence ID" value="NZ_PCPH01000008.1"/>
</dbReference>
<name>A0ABX5C8T7_CHRCI</name>
<accession>A0ABX5C8T7</accession>
<sequence>NPHNKNFDERLTYDVNGNITFLKRNAIPVFGATSTLVDDLAYKYTGNRLNQIIESSLNDTGYEGGNNTIDYDLNGNMVNMKDKGIQNIVYNYLNLPKSFLITQPDLLGNGQTSNSNLDYLYRADGVKLRKTYSSAPPRGLTNITMTDYLDGFQYTYREGDGICLACRTETAFEEQAYKNINTLSGIVITPEWRLDFVPTAEGFYSFTENRYIYQYRDHLGNARVSFAKNSEGALEITDTNNYYPFGLNHIEGMLSTSNFGGYYSYKYNGKELQETGMYDYGARFYMPDLGRWGVVDPRSQYTHEAYSYVWNNPISFWDPTGMQGELAYPDRDGRKDGEFWKDSDGEFYWDAKNSVWKDFNSGESLISQVNLLGKSKDNNSGYAAATTLGAMTSESGVGLIILGVVGLAYIVDQATKPPLQWHTTIADPGIGYGSMNTEDTAEEETDVNGVKVPQEGKPDARYEPKDLQEQLTIEEAESGEGDTIMSGKLNDPKYNHNTKMKHTHDHGDGTKTEVHYDINNQTGKRSGFKIKDGTNAKSRGHRYP</sequence>
<evidence type="ECO:0008006" key="4">
    <source>
        <dbReference type="Google" id="ProtNLM"/>
    </source>
</evidence>
<dbReference type="PANTHER" id="PTHR32305:SF15">
    <property type="entry name" value="PROTEIN RHSA-RELATED"/>
    <property type="match status" value="1"/>
</dbReference>
<dbReference type="Gene3D" id="2.180.10.10">
    <property type="entry name" value="RHS repeat-associated core"/>
    <property type="match status" value="1"/>
</dbReference>
<feature type="compositionally biased region" description="Basic and acidic residues" evidence="1">
    <location>
        <begin position="505"/>
        <end position="516"/>
    </location>
</feature>
<evidence type="ECO:0000256" key="1">
    <source>
        <dbReference type="SAM" id="MobiDB-lite"/>
    </source>
</evidence>
<evidence type="ECO:0000313" key="3">
    <source>
        <dbReference type="Proteomes" id="UP000238325"/>
    </source>
</evidence>
<feature type="region of interest" description="Disordered" evidence="1">
    <location>
        <begin position="477"/>
        <end position="544"/>
    </location>
</feature>
<protein>
    <recommendedName>
        <fullName evidence="4">RHS repeat-associated core domain-containing protein</fullName>
    </recommendedName>
</protein>
<comment type="caution">
    <text evidence="2">The sequence shown here is derived from an EMBL/GenBank/DDBJ whole genome shotgun (WGS) entry which is preliminary data.</text>
</comment>
<reference evidence="2 3" key="1">
    <citation type="submission" date="2017-09" db="EMBL/GenBank/DDBJ databases">
        <title>Genomic, metabolic, and phenotypic characteristics of bacterial isolates from the natural microbiome of the model nematode Caenorhabditis elegans.</title>
        <authorList>
            <person name="Zimmermann J."/>
            <person name="Obeng N."/>
            <person name="Yang W."/>
            <person name="Obeng O."/>
            <person name="Kissoyan K."/>
            <person name="Pees B."/>
            <person name="Dirksen P."/>
            <person name="Hoppner M."/>
            <person name="Franke A."/>
            <person name="Rosenstiel P."/>
            <person name="Leippe M."/>
            <person name="Dierking K."/>
            <person name="Kaleta C."/>
            <person name="Schulenburg H."/>
        </authorList>
    </citation>
    <scope>NUCLEOTIDE SEQUENCE [LARGE SCALE GENOMIC DNA]</scope>
    <source>
        <strain evidence="2 3">MYb44</strain>
    </source>
</reference>
<feature type="region of interest" description="Disordered" evidence="1">
    <location>
        <begin position="440"/>
        <end position="461"/>
    </location>
</feature>
<evidence type="ECO:0000313" key="2">
    <source>
        <dbReference type="EMBL" id="PRB87653.1"/>
    </source>
</evidence>
<dbReference type="InterPro" id="IPR022385">
    <property type="entry name" value="Rhs_assc_core"/>
</dbReference>
<dbReference type="Proteomes" id="UP000238325">
    <property type="component" value="Unassembled WGS sequence"/>
</dbReference>
<dbReference type="PANTHER" id="PTHR32305">
    <property type="match status" value="1"/>
</dbReference>
<dbReference type="InterPro" id="IPR050708">
    <property type="entry name" value="T6SS_VgrG/RHS"/>
</dbReference>
<organism evidence="2 3">
    <name type="scientific">Chryseobacterium culicis</name>
    <dbReference type="NCBI Taxonomy" id="680127"/>
    <lineage>
        <taxon>Bacteria</taxon>
        <taxon>Pseudomonadati</taxon>
        <taxon>Bacteroidota</taxon>
        <taxon>Flavobacteriia</taxon>
        <taxon>Flavobacteriales</taxon>
        <taxon>Weeksellaceae</taxon>
        <taxon>Chryseobacterium group</taxon>
        <taxon>Chryseobacterium</taxon>
    </lineage>
</organism>
<dbReference type="NCBIfam" id="TIGR03696">
    <property type="entry name" value="Rhs_assc_core"/>
    <property type="match status" value="1"/>
</dbReference>